<dbReference type="GO" id="GO:0005524">
    <property type="term" value="F:ATP binding"/>
    <property type="evidence" value="ECO:0007669"/>
    <property type="project" value="InterPro"/>
</dbReference>
<keyword evidence="4 6" id="KW-0472">Membrane</keyword>
<dbReference type="PROSITE" id="PS50929">
    <property type="entry name" value="ABC_TM1F"/>
    <property type="match status" value="1"/>
</dbReference>
<evidence type="ECO:0000256" key="2">
    <source>
        <dbReference type="ARBA" id="ARBA00022692"/>
    </source>
</evidence>
<keyword evidence="2 6" id="KW-0812">Transmembrane</keyword>
<dbReference type="GO" id="GO:0015421">
    <property type="term" value="F:ABC-type oligopeptide transporter activity"/>
    <property type="evidence" value="ECO:0007669"/>
    <property type="project" value="TreeGrafter"/>
</dbReference>
<dbReference type="SUPFAM" id="SSF90123">
    <property type="entry name" value="ABC transporter transmembrane region"/>
    <property type="match status" value="1"/>
</dbReference>
<dbReference type="InterPro" id="IPR039421">
    <property type="entry name" value="Type_1_exporter"/>
</dbReference>
<dbReference type="OrthoDB" id="444906at2759"/>
<dbReference type="PANTHER" id="PTHR43394">
    <property type="entry name" value="ATP-DEPENDENT PERMEASE MDL1, MITOCHONDRIAL"/>
    <property type="match status" value="1"/>
</dbReference>
<dbReference type="Pfam" id="PF00664">
    <property type="entry name" value="ABC_membrane"/>
    <property type="match status" value="1"/>
</dbReference>
<evidence type="ECO:0000256" key="3">
    <source>
        <dbReference type="ARBA" id="ARBA00022989"/>
    </source>
</evidence>
<evidence type="ECO:0000256" key="4">
    <source>
        <dbReference type="ARBA" id="ARBA00023136"/>
    </source>
</evidence>
<accession>A0A1Q9E3F9</accession>
<evidence type="ECO:0000256" key="1">
    <source>
        <dbReference type="ARBA" id="ARBA00004141"/>
    </source>
</evidence>
<dbReference type="InterPro" id="IPR036640">
    <property type="entry name" value="ABC1_TM_sf"/>
</dbReference>
<keyword evidence="3 6" id="KW-1133">Transmembrane helix</keyword>
<evidence type="ECO:0000313" key="9">
    <source>
        <dbReference type="Proteomes" id="UP000186817"/>
    </source>
</evidence>
<gene>
    <name evidence="8" type="primary">ABCB27</name>
    <name evidence="8" type="ORF">AK812_SmicGene15253</name>
</gene>
<feature type="region of interest" description="Disordered" evidence="5">
    <location>
        <begin position="1"/>
        <end position="111"/>
    </location>
</feature>
<dbReference type="GO" id="GO:0005743">
    <property type="term" value="C:mitochondrial inner membrane"/>
    <property type="evidence" value="ECO:0007669"/>
    <property type="project" value="TreeGrafter"/>
</dbReference>
<evidence type="ECO:0000259" key="7">
    <source>
        <dbReference type="PROSITE" id="PS50929"/>
    </source>
</evidence>
<reference evidence="8 9" key="1">
    <citation type="submission" date="2016-02" db="EMBL/GenBank/DDBJ databases">
        <title>Genome analysis of coral dinoflagellate symbionts highlights evolutionary adaptations to a symbiotic lifestyle.</title>
        <authorList>
            <person name="Aranda M."/>
            <person name="Li Y."/>
            <person name="Liew Y.J."/>
            <person name="Baumgarten S."/>
            <person name="Simakov O."/>
            <person name="Wilson M."/>
            <person name="Piel J."/>
            <person name="Ashoor H."/>
            <person name="Bougouffa S."/>
            <person name="Bajic V.B."/>
            <person name="Ryu T."/>
            <person name="Ravasi T."/>
            <person name="Bayer T."/>
            <person name="Micklem G."/>
            <person name="Kim H."/>
            <person name="Bhak J."/>
            <person name="Lajeunesse T.C."/>
            <person name="Voolstra C.R."/>
        </authorList>
    </citation>
    <scope>NUCLEOTIDE SEQUENCE [LARGE SCALE GENOMIC DNA]</scope>
    <source>
        <strain evidence="8 9">CCMP2467</strain>
    </source>
</reference>
<feature type="domain" description="ABC transmembrane type-1" evidence="7">
    <location>
        <begin position="423"/>
        <end position="556"/>
    </location>
</feature>
<feature type="compositionally biased region" description="Low complexity" evidence="5">
    <location>
        <begin position="67"/>
        <end position="93"/>
    </location>
</feature>
<comment type="subcellular location">
    <subcellularLocation>
        <location evidence="1">Membrane</location>
        <topology evidence="1">Multi-pass membrane protein</topology>
    </subcellularLocation>
</comment>
<name>A0A1Q9E3F9_SYMMI</name>
<dbReference type="Proteomes" id="UP000186817">
    <property type="component" value="Unassembled WGS sequence"/>
</dbReference>
<evidence type="ECO:0000256" key="6">
    <source>
        <dbReference type="SAM" id="Phobius"/>
    </source>
</evidence>
<dbReference type="Gene3D" id="1.20.1560.10">
    <property type="entry name" value="ABC transporter type 1, transmembrane domain"/>
    <property type="match status" value="1"/>
</dbReference>
<evidence type="ECO:0000313" key="8">
    <source>
        <dbReference type="EMBL" id="OLQ01957.1"/>
    </source>
</evidence>
<dbReference type="GO" id="GO:0090374">
    <property type="term" value="P:oligopeptide export from mitochondrion"/>
    <property type="evidence" value="ECO:0007669"/>
    <property type="project" value="TreeGrafter"/>
</dbReference>
<sequence>MASERPRMPTQIQREPQLQQRRISLPCLSFKSSQDEPVKDGGYSDSKELGDTGVRGRLTDSSKVKRSSLASSTSPTVSPPSSSSRSRSSSPASFWSECEEDESGRSRTPSPCLSEDGSYIYQYSVIKVYVSTMSVKSLLGIIDRCSLPDVVYGRFEFGIFVHFVPGGRRSTPRMGFAMGTRLPARPFLVCGHADCRHWDPRHTCDALSRVGLRRRALAPATERNRGVDPKRLLDTMHQAGIGNPKAPELPPISASVRANSKDAKMILLEKRQEILEKVLCRQTLADLSLMEQQCLANEIQSMQSAGPRDPRTPGPERLVTSRSLPLLHQRKDMDILTHSVDFALHPLAWPMLANTDASEGAVPGGMTLPKGVTPLGAGIVAVVVIIAISAISIFLGALLAQKNTATGKIFKLAASEYKILIPATFSLYLNSALFMLLPYYGGRFVEMVGRQEGVSMDALNQVTAEILVVAVASSLTSMIRGALFVLAGERIVCELRKQVFRALLRQEIAFFDVQTTGALVSRLTNDTGTLQNAASSNISIFLRSSASLLLSVLVMLEKSCPRRLES</sequence>
<dbReference type="PANTHER" id="PTHR43394:SF1">
    <property type="entry name" value="ATP-BINDING CASSETTE SUB-FAMILY B MEMBER 10, MITOCHONDRIAL"/>
    <property type="match status" value="1"/>
</dbReference>
<dbReference type="InterPro" id="IPR011527">
    <property type="entry name" value="ABC1_TM_dom"/>
</dbReference>
<feature type="transmembrane region" description="Helical" evidence="6">
    <location>
        <begin position="419"/>
        <end position="440"/>
    </location>
</feature>
<comment type="caution">
    <text evidence="8">The sequence shown here is derived from an EMBL/GenBank/DDBJ whole genome shotgun (WGS) entry which is preliminary data.</text>
</comment>
<feature type="transmembrane region" description="Helical" evidence="6">
    <location>
        <begin position="375"/>
        <end position="399"/>
    </location>
</feature>
<dbReference type="EMBL" id="LSRX01000276">
    <property type="protein sequence ID" value="OLQ01957.1"/>
    <property type="molecule type" value="Genomic_DNA"/>
</dbReference>
<feature type="transmembrane region" description="Helical" evidence="6">
    <location>
        <begin position="466"/>
        <end position="487"/>
    </location>
</feature>
<feature type="compositionally biased region" description="Polar residues" evidence="5">
    <location>
        <begin position="10"/>
        <end position="22"/>
    </location>
</feature>
<protein>
    <submittedName>
        <fullName evidence="8">ABC transporter B family member 27</fullName>
    </submittedName>
</protein>
<organism evidence="8 9">
    <name type="scientific">Symbiodinium microadriaticum</name>
    <name type="common">Dinoflagellate</name>
    <name type="synonym">Zooxanthella microadriatica</name>
    <dbReference type="NCBI Taxonomy" id="2951"/>
    <lineage>
        <taxon>Eukaryota</taxon>
        <taxon>Sar</taxon>
        <taxon>Alveolata</taxon>
        <taxon>Dinophyceae</taxon>
        <taxon>Suessiales</taxon>
        <taxon>Symbiodiniaceae</taxon>
        <taxon>Symbiodinium</taxon>
    </lineage>
</organism>
<keyword evidence="9" id="KW-1185">Reference proteome</keyword>
<dbReference type="AlphaFoldDB" id="A0A1Q9E3F9"/>
<proteinExistence type="predicted"/>
<evidence type="ECO:0000256" key="5">
    <source>
        <dbReference type="SAM" id="MobiDB-lite"/>
    </source>
</evidence>